<evidence type="ECO:0000256" key="4">
    <source>
        <dbReference type="ARBA" id="ARBA00023004"/>
    </source>
</evidence>
<dbReference type="Pfam" id="PF06397">
    <property type="entry name" value="Desulfoferrod_N"/>
    <property type="match status" value="1"/>
</dbReference>
<keyword evidence="3" id="KW-0249">Electron transport</keyword>
<feature type="domain" description="Desulfoferrodoxin N-terminal" evidence="5">
    <location>
        <begin position="30"/>
        <end position="64"/>
    </location>
</feature>
<name>A0A0M0BUC6_9ARCH</name>
<evidence type="ECO:0000259" key="5">
    <source>
        <dbReference type="Pfam" id="PF06397"/>
    </source>
</evidence>
<keyword evidence="2" id="KW-0479">Metal-binding</keyword>
<protein>
    <recommendedName>
        <fullName evidence="5">Desulfoferrodoxin N-terminal domain-containing protein</fullName>
    </recommendedName>
</protein>
<keyword evidence="4" id="KW-0408">Iron</keyword>
<dbReference type="Gene3D" id="2.20.28.100">
    <property type="entry name" value="Desulphoferrodoxin, N-terminal domain"/>
    <property type="match status" value="1"/>
</dbReference>
<evidence type="ECO:0000256" key="3">
    <source>
        <dbReference type="ARBA" id="ARBA00022982"/>
    </source>
</evidence>
<evidence type="ECO:0000313" key="6">
    <source>
        <dbReference type="EMBL" id="KON32059.1"/>
    </source>
</evidence>
<evidence type="ECO:0000313" key="7">
    <source>
        <dbReference type="Proteomes" id="UP000054016"/>
    </source>
</evidence>
<accession>A0A0M0BUC6</accession>
<organism evidence="6 7">
    <name type="scientific">miscellaneous Crenarchaeota group-1 archaeon SG8-32-3</name>
    <dbReference type="NCBI Taxonomy" id="1685125"/>
    <lineage>
        <taxon>Archaea</taxon>
        <taxon>Candidatus Bathyarchaeota</taxon>
        <taxon>MCG-1</taxon>
    </lineage>
</organism>
<dbReference type="EMBL" id="LFWV01000013">
    <property type="protein sequence ID" value="KON32059.1"/>
    <property type="molecule type" value="Genomic_DNA"/>
</dbReference>
<keyword evidence="1" id="KW-0813">Transport</keyword>
<dbReference type="InterPro" id="IPR004462">
    <property type="entry name" value="Desulfoferrodoxin_N"/>
</dbReference>
<comment type="caution">
    <text evidence="6">The sequence shown here is derived from an EMBL/GenBank/DDBJ whole genome shotgun (WGS) entry which is preliminary data.</text>
</comment>
<dbReference type="InterPro" id="IPR038094">
    <property type="entry name" value="Desulfoferrodoxin_N_sf"/>
</dbReference>
<evidence type="ECO:0000256" key="1">
    <source>
        <dbReference type="ARBA" id="ARBA00022448"/>
    </source>
</evidence>
<sequence>MLVIVKSLKKQNISYEDTIHAYSVGGERMTNVGEIYVCKICGNAVEVVVGGAGILVCCGQPMERVEEENE</sequence>
<proteinExistence type="predicted"/>
<dbReference type="NCBIfam" id="TIGR00319">
    <property type="entry name" value="desulf_FeS4"/>
    <property type="match status" value="1"/>
</dbReference>
<dbReference type="AlphaFoldDB" id="A0A0M0BUC6"/>
<dbReference type="GO" id="GO:0005506">
    <property type="term" value="F:iron ion binding"/>
    <property type="evidence" value="ECO:0007669"/>
    <property type="project" value="InterPro"/>
</dbReference>
<dbReference type="Proteomes" id="UP000054016">
    <property type="component" value="Unassembled WGS sequence"/>
</dbReference>
<reference evidence="7" key="1">
    <citation type="submission" date="2015-06" db="EMBL/GenBank/DDBJ databases">
        <title>New insights into the roles of widespread benthic archaea in carbon and nitrogen cycling.</title>
        <authorList>
            <person name="Lazar C.S."/>
            <person name="Baker B.J."/>
            <person name="Seitz K.W."/>
            <person name="Hyde A.S."/>
            <person name="Dick G.J."/>
            <person name="Hinrichs K.-U."/>
            <person name="Teske A.P."/>
        </authorList>
    </citation>
    <scope>NUCLEOTIDE SEQUENCE [LARGE SCALE GENOMIC DNA]</scope>
</reference>
<gene>
    <name evidence="6" type="ORF">AC478_01415</name>
</gene>
<evidence type="ECO:0000256" key="2">
    <source>
        <dbReference type="ARBA" id="ARBA00022723"/>
    </source>
</evidence>
<dbReference type="SUPFAM" id="SSF57802">
    <property type="entry name" value="Rubredoxin-like"/>
    <property type="match status" value="1"/>
</dbReference>